<evidence type="ECO:0000256" key="1">
    <source>
        <dbReference type="SAM" id="Coils"/>
    </source>
</evidence>
<keyword evidence="4" id="KW-1185">Reference proteome</keyword>
<proteinExistence type="predicted"/>
<protein>
    <submittedName>
        <fullName evidence="3">Uncharacterized protein</fullName>
    </submittedName>
</protein>
<accession>A0A8H3FP51</accession>
<feature type="compositionally biased region" description="Polar residues" evidence="2">
    <location>
        <begin position="407"/>
        <end position="420"/>
    </location>
</feature>
<dbReference type="Proteomes" id="UP000664203">
    <property type="component" value="Unassembled WGS sequence"/>
</dbReference>
<organism evidence="3 4">
    <name type="scientific">Alectoria fallacina</name>
    <dbReference type="NCBI Taxonomy" id="1903189"/>
    <lineage>
        <taxon>Eukaryota</taxon>
        <taxon>Fungi</taxon>
        <taxon>Dikarya</taxon>
        <taxon>Ascomycota</taxon>
        <taxon>Pezizomycotina</taxon>
        <taxon>Lecanoromycetes</taxon>
        <taxon>OSLEUM clade</taxon>
        <taxon>Lecanoromycetidae</taxon>
        <taxon>Lecanorales</taxon>
        <taxon>Lecanorineae</taxon>
        <taxon>Parmeliaceae</taxon>
        <taxon>Alectoria</taxon>
    </lineage>
</organism>
<dbReference type="EMBL" id="CAJPDR010000202">
    <property type="protein sequence ID" value="CAF9925348.1"/>
    <property type="molecule type" value="Genomic_DNA"/>
</dbReference>
<comment type="caution">
    <text evidence="3">The sequence shown here is derived from an EMBL/GenBank/DDBJ whole genome shotgun (WGS) entry which is preliminary data.</text>
</comment>
<feature type="compositionally biased region" description="Polar residues" evidence="2">
    <location>
        <begin position="367"/>
        <end position="376"/>
    </location>
</feature>
<evidence type="ECO:0000313" key="3">
    <source>
        <dbReference type="EMBL" id="CAF9925348.1"/>
    </source>
</evidence>
<dbReference type="OrthoDB" id="5324651at2759"/>
<feature type="region of interest" description="Disordered" evidence="2">
    <location>
        <begin position="350"/>
        <end position="455"/>
    </location>
</feature>
<feature type="compositionally biased region" description="Basic and acidic residues" evidence="2">
    <location>
        <begin position="354"/>
        <end position="366"/>
    </location>
</feature>
<name>A0A8H3FP51_9LECA</name>
<dbReference type="AlphaFoldDB" id="A0A8H3FP51"/>
<gene>
    <name evidence="3" type="ORF">ALECFALPRED_003121</name>
</gene>
<keyword evidence="1" id="KW-0175">Coiled coil</keyword>
<evidence type="ECO:0000313" key="4">
    <source>
        <dbReference type="Proteomes" id="UP000664203"/>
    </source>
</evidence>
<evidence type="ECO:0000256" key="2">
    <source>
        <dbReference type="SAM" id="MobiDB-lite"/>
    </source>
</evidence>
<reference evidence="3" key="1">
    <citation type="submission" date="2021-03" db="EMBL/GenBank/DDBJ databases">
        <authorList>
            <person name="Tagirdzhanova G."/>
        </authorList>
    </citation>
    <scope>NUCLEOTIDE SEQUENCE</scope>
</reference>
<sequence>MSSSSPAWKEQRRQNILRAASAVVVGSTIRPNDRTAIKAIISKHSQKFDSVVKMYGSEMVVQIISSLLDNGTFALESAAHFEFAKTHQPSAVRDRQHDALEQEAAQSEAKALDEASRSDLAMIKGNQGGEQIDVAEAGLLEDASGSIASKSPSLFPSYLSYTSQHKLLNTVQRVLEDCCYDWVAKWIPSLLEERKWTCSEAVELGEWTATIPKRFDTFSFDATSLGSEEALTAVFLASHPLRHAAVHRLRTSVKGIERMLKSALNLATALQDTQRKCKLQDILMDFRATMQDMELNKNNLESQLDEELRHIQDQRKALDRKEKEAKLNMLQQDRETMNNLSSLFEKSIRNLSSTEEHGASSAEHTDSGNVDPQGSESDAVAGDTAHEPSAAHNETAASEAEFDNAYSKASTSRDTGSSLADRSGFVEQPIEIEIGTLPSELDLDDADVPTQLMEQ</sequence>
<feature type="coiled-coil region" evidence="1">
    <location>
        <begin position="283"/>
        <end position="340"/>
    </location>
</feature>